<gene>
    <name evidence="4" type="primary">qor_3</name>
    <name evidence="4" type="ORF">GCM10017577_26530</name>
</gene>
<dbReference type="Pfam" id="PF08240">
    <property type="entry name" value="ADH_N"/>
    <property type="match status" value="1"/>
</dbReference>
<dbReference type="EMBL" id="BSFQ01000009">
    <property type="protein sequence ID" value="GLL11512.1"/>
    <property type="molecule type" value="Genomic_DNA"/>
</dbReference>
<dbReference type="GO" id="GO:0008270">
    <property type="term" value="F:zinc ion binding"/>
    <property type="evidence" value="ECO:0007669"/>
    <property type="project" value="InterPro"/>
</dbReference>
<dbReference type="PROSITE" id="PS01162">
    <property type="entry name" value="QOR_ZETA_CRYSTAL"/>
    <property type="match status" value="1"/>
</dbReference>
<dbReference type="InterPro" id="IPR011032">
    <property type="entry name" value="GroES-like_sf"/>
</dbReference>
<keyword evidence="5" id="KW-1185">Reference proteome</keyword>
<dbReference type="InterPro" id="IPR020843">
    <property type="entry name" value="ER"/>
</dbReference>
<organism evidence="4 5">
    <name type="scientific">Pseudonocardia halophobica</name>
    <dbReference type="NCBI Taxonomy" id="29401"/>
    <lineage>
        <taxon>Bacteria</taxon>
        <taxon>Bacillati</taxon>
        <taxon>Actinomycetota</taxon>
        <taxon>Actinomycetes</taxon>
        <taxon>Pseudonocardiales</taxon>
        <taxon>Pseudonocardiaceae</taxon>
        <taxon>Pseudonocardia</taxon>
    </lineage>
</organism>
<keyword evidence="1" id="KW-0521">NADP</keyword>
<dbReference type="GO" id="GO:0003960">
    <property type="term" value="F:quinone reductase (NADPH) activity"/>
    <property type="evidence" value="ECO:0007669"/>
    <property type="project" value="TreeGrafter"/>
</dbReference>
<evidence type="ECO:0000313" key="5">
    <source>
        <dbReference type="Proteomes" id="UP001143463"/>
    </source>
</evidence>
<protein>
    <submittedName>
        <fullName evidence="4">NADPH:quinone reductase</fullName>
    </submittedName>
</protein>
<proteinExistence type="predicted"/>
<dbReference type="InterPro" id="IPR013149">
    <property type="entry name" value="ADH-like_C"/>
</dbReference>
<dbReference type="Gene3D" id="3.40.50.720">
    <property type="entry name" value="NAD(P)-binding Rossmann-like Domain"/>
    <property type="match status" value="1"/>
</dbReference>
<dbReference type="SMART" id="SM00829">
    <property type="entry name" value="PKS_ER"/>
    <property type="match status" value="1"/>
</dbReference>
<evidence type="ECO:0000259" key="3">
    <source>
        <dbReference type="SMART" id="SM00829"/>
    </source>
</evidence>
<dbReference type="GO" id="GO:0070402">
    <property type="term" value="F:NADPH binding"/>
    <property type="evidence" value="ECO:0007669"/>
    <property type="project" value="TreeGrafter"/>
</dbReference>
<evidence type="ECO:0000256" key="1">
    <source>
        <dbReference type="ARBA" id="ARBA00022857"/>
    </source>
</evidence>
<dbReference type="InterPro" id="IPR036291">
    <property type="entry name" value="NAD(P)-bd_dom_sf"/>
</dbReference>
<reference evidence="4" key="1">
    <citation type="journal article" date="2014" name="Int. J. Syst. Evol. Microbiol.">
        <title>Complete genome sequence of Corynebacterium casei LMG S-19264T (=DSM 44701T), isolated from a smear-ripened cheese.</title>
        <authorList>
            <consortium name="US DOE Joint Genome Institute (JGI-PGF)"/>
            <person name="Walter F."/>
            <person name="Albersmeier A."/>
            <person name="Kalinowski J."/>
            <person name="Ruckert C."/>
        </authorList>
    </citation>
    <scope>NUCLEOTIDE SEQUENCE</scope>
    <source>
        <strain evidence="4">VKM Ac-1069</strain>
    </source>
</reference>
<reference evidence="4" key="2">
    <citation type="submission" date="2023-01" db="EMBL/GenBank/DDBJ databases">
        <authorList>
            <person name="Sun Q."/>
            <person name="Evtushenko L."/>
        </authorList>
    </citation>
    <scope>NUCLEOTIDE SEQUENCE</scope>
    <source>
        <strain evidence="4">VKM Ac-1069</strain>
    </source>
</reference>
<dbReference type="InterPro" id="IPR013154">
    <property type="entry name" value="ADH-like_N"/>
</dbReference>
<dbReference type="Gene3D" id="3.90.180.10">
    <property type="entry name" value="Medium-chain alcohol dehydrogenases, catalytic domain"/>
    <property type="match status" value="1"/>
</dbReference>
<evidence type="ECO:0000313" key="4">
    <source>
        <dbReference type="EMBL" id="GLL11512.1"/>
    </source>
</evidence>
<dbReference type="SUPFAM" id="SSF51735">
    <property type="entry name" value="NAD(P)-binding Rossmann-fold domains"/>
    <property type="match status" value="1"/>
</dbReference>
<dbReference type="RefSeq" id="WP_037049485.1">
    <property type="nucleotide sequence ID" value="NZ_BAAAUZ010000045.1"/>
</dbReference>
<name>A0A9W6L240_9PSEU</name>
<dbReference type="PANTHER" id="PTHR48106:SF13">
    <property type="entry name" value="QUINONE OXIDOREDUCTASE-RELATED"/>
    <property type="match status" value="1"/>
</dbReference>
<dbReference type="Proteomes" id="UP001143463">
    <property type="component" value="Unassembled WGS sequence"/>
</dbReference>
<feature type="domain" description="Enoyl reductase (ER)" evidence="3">
    <location>
        <begin position="10"/>
        <end position="318"/>
    </location>
</feature>
<sequence>MLVIRVDEFGGPEVLRPVEVPDPVAGPGEVVVEVEAAGVLTLDTIIRRGAAGPRFATPLPYVPGRGAAGRVREVGAGVDAGWLERRVLADVEGGAYAEQLVAPLTSVLPVPDGLGAAEAMVLLHDGGTALALFGDLGVRPGELVLVLPAAGGAGSLLVQLARSTGARVIGAARGAEKLALARSLGADLAVDYGEPEWADAVRRRVGQVDVVLDGVGGALGRAAFGLVGAGGRYSNYGVAGGGPTEVDPVEAHSRGIGVRGTEQLAGFGGGRRARQERMLREAAAGRIRPVVGRRFPLAKAADAHTALQDREVAGKAVLVP</sequence>
<accession>A0A9W6L240</accession>
<dbReference type="PANTHER" id="PTHR48106">
    <property type="entry name" value="QUINONE OXIDOREDUCTASE PIG3-RELATED"/>
    <property type="match status" value="1"/>
</dbReference>
<dbReference type="Pfam" id="PF00107">
    <property type="entry name" value="ADH_zinc_N"/>
    <property type="match status" value="1"/>
</dbReference>
<comment type="caution">
    <text evidence="4">The sequence shown here is derived from an EMBL/GenBank/DDBJ whole genome shotgun (WGS) entry which is preliminary data.</text>
</comment>
<dbReference type="AlphaFoldDB" id="A0A9W6L240"/>
<dbReference type="SUPFAM" id="SSF50129">
    <property type="entry name" value="GroES-like"/>
    <property type="match status" value="1"/>
</dbReference>
<dbReference type="GO" id="GO:0035925">
    <property type="term" value="F:mRNA 3'-UTR AU-rich region binding"/>
    <property type="evidence" value="ECO:0007669"/>
    <property type="project" value="TreeGrafter"/>
</dbReference>
<evidence type="ECO:0000256" key="2">
    <source>
        <dbReference type="ARBA" id="ARBA00023002"/>
    </source>
</evidence>
<dbReference type="InterPro" id="IPR002364">
    <property type="entry name" value="Quin_OxRdtase/zeta-crystal_CS"/>
</dbReference>
<dbReference type="GO" id="GO:0005829">
    <property type="term" value="C:cytosol"/>
    <property type="evidence" value="ECO:0007669"/>
    <property type="project" value="TreeGrafter"/>
</dbReference>
<keyword evidence="2" id="KW-0560">Oxidoreductase</keyword>